<organism evidence="1 2">
    <name type="scientific">Ancylostoma ceylanicum</name>
    <dbReference type="NCBI Taxonomy" id="53326"/>
    <lineage>
        <taxon>Eukaryota</taxon>
        <taxon>Metazoa</taxon>
        <taxon>Ecdysozoa</taxon>
        <taxon>Nematoda</taxon>
        <taxon>Chromadorea</taxon>
        <taxon>Rhabditida</taxon>
        <taxon>Rhabditina</taxon>
        <taxon>Rhabditomorpha</taxon>
        <taxon>Strongyloidea</taxon>
        <taxon>Ancylostomatidae</taxon>
        <taxon>Ancylostomatinae</taxon>
        <taxon>Ancylostoma</taxon>
    </lineage>
</organism>
<keyword evidence="2" id="KW-1185">Reference proteome</keyword>
<name>A0A016VCZ0_9BILA</name>
<dbReference type="EMBL" id="JARK01001349">
    <property type="protein sequence ID" value="EYC24568.1"/>
    <property type="molecule type" value="Genomic_DNA"/>
</dbReference>
<gene>
    <name evidence="1" type="primary">Acey_s0013.g1974</name>
    <name evidence="1" type="ORF">Y032_0013g1974</name>
</gene>
<dbReference type="AlphaFoldDB" id="A0A016VCZ0"/>
<reference evidence="2" key="1">
    <citation type="journal article" date="2015" name="Nat. Genet.">
        <title>The genome and transcriptome of the zoonotic hookworm Ancylostoma ceylanicum identify infection-specific gene families.</title>
        <authorList>
            <person name="Schwarz E.M."/>
            <person name="Hu Y."/>
            <person name="Antoshechkin I."/>
            <person name="Miller M.M."/>
            <person name="Sternberg P.W."/>
            <person name="Aroian R.V."/>
        </authorList>
    </citation>
    <scope>NUCLEOTIDE SEQUENCE</scope>
    <source>
        <strain evidence="2">HY135</strain>
    </source>
</reference>
<dbReference type="Proteomes" id="UP000024635">
    <property type="component" value="Unassembled WGS sequence"/>
</dbReference>
<accession>A0A016VCZ0</accession>
<evidence type="ECO:0000313" key="2">
    <source>
        <dbReference type="Proteomes" id="UP000024635"/>
    </source>
</evidence>
<comment type="caution">
    <text evidence="1">The sequence shown here is derived from an EMBL/GenBank/DDBJ whole genome shotgun (WGS) entry which is preliminary data.</text>
</comment>
<evidence type="ECO:0000313" key="1">
    <source>
        <dbReference type="EMBL" id="EYC24568.1"/>
    </source>
</evidence>
<protein>
    <submittedName>
        <fullName evidence="1">Uncharacterized protein</fullName>
    </submittedName>
</protein>
<sequence>MDSFSRVQVFGEAPTTSIMDIGFDSVGVRPSLFHFSAHACKLQFRLPEDEFIVHFTFQSKMAMQPHQQAQVQARCAPRNLRLGFLIQAIYGTASFCALIYRDIQWILHISSQNSL</sequence>
<proteinExistence type="predicted"/>